<feature type="binding site" evidence="5">
    <location>
        <position position="223"/>
    </location>
    <ligand>
        <name>S-adenosyl-L-methionine</name>
        <dbReference type="ChEBI" id="CHEBI:59789"/>
    </ligand>
</feature>
<dbReference type="PATRIC" id="fig|43687.5.peg.1750"/>
<gene>
    <name evidence="7" type="ORF">MsedA_1645</name>
    <name evidence="8" type="ORF">MsedB_1647</name>
    <name evidence="9" type="ORF">MsedC_1645</name>
    <name evidence="10" type="ORF">MsedD_1646</name>
    <name evidence="11" type="ORF">MsedE_1648</name>
</gene>
<evidence type="ECO:0000313" key="9">
    <source>
        <dbReference type="EMBL" id="AKV79852.1"/>
    </source>
</evidence>
<dbReference type="Pfam" id="PF01189">
    <property type="entry name" value="Methyltr_RsmB-F"/>
    <property type="match status" value="1"/>
</dbReference>
<comment type="function">
    <text evidence="5">S-adenosyl-L-methionine-dependent methyltransferase that specifically methylates the C5 position of cytosine 72 in several tRNAs.</text>
</comment>
<dbReference type="PROSITE" id="PS50890">
    <property type="entry name" value="PUA"/>
    <property type="match status" value="1"/>
</dbReference>
<dbReference type="CDD" id="cd07953">
    <property type="entry name" value="PUA"/>
    <property type="match status" value="1"/>
</dbReference>
<dbReference type="InterPro" id="IPR001678">
    <property type="entry name" value="MeTrfase_RsmB-F_NOP2_dom"/>
</dbReference>
<comment type="similarity">
    <text evidence="5">Belongs to the class I-like SAM-binding methyltransferase superfamily. RsmB/NOP family.</text>
</comment>
<name>A0A0K1SKM7_9CREN</name>
<feature type="active site" description="Nucleophile" evidence="5">
    <location>
        <position position="292"/>
    </location>
</feature>
<feature type="binding site" evidence="5">
    <location>
        <position position="202"/>
    </location>
    <ligand>
        <name>S-adenosyl-L-methionine</name>
        <dbReference type="ChEBI" id="CHEBI:59789"/>
    </ligand>
</feature>
<dbReference type="Proteomes" id="UP000062475">
    <property type="component" value="Chromosome"/>
</dbReference>
<dbReference type="EMBL" id="CP012173">
    <property type="protein sequence ID" value="AKV77606.1"/>
    <property type="molecule type" value="Genomic_DNA"/>
</dbReference>
<accession>A0A0K1SKM7</accession>
<dbReference type="AlphaFoldDB" id="A0A0K1SKM7"/>
<dbReference type="EMBL" id="CP012175">
    <property type="protein sequence ID" value="AKV82097.1"/>
    <property type="molecule type" value="Genomic_DNA"/>
</dbReference>
<dbReference type="HAMAP" id="MF_02237">
    <property type="entry name" value="NSUN6"/>
    <property type="match status" value="1"/>
</dbReference>
<dbReference type="EMBL" id="CP012174">
    <property type="protein sequence ID" value="AKV79852.1"/>
    <property type="molecule type" value="Genomic_DNA"/>
</dbReference>
<evidence type="ECO:0000313" key="15">
    <source>
        <dbReference type="Proteomes" id="UP000062475"/>
    </source>
</evidence>
<evidence type="ECO:0000256" key="4">
    <source>
        <dbReference type="ARBA" id="ARBA00022884"/>
    </source>
</evidence>
<dbReference type="EMBL" id="CP012172">
    <property type="protein sequence ID" value="AKV75362.1"/>
    <property type="molecule type" value="Genomic_DNA"/>
</dbReference>
<reference evidence="11 12" key="2">
    <citation type="submission" date="2015-07" db="EMBL/GenBank/DDBJ databases">
        <title>Physiological, transcriptional responses and genome re-sequencing of acid resistant extremely thermoacidophilic Metallosphaera sedula SARC-M1.</title>
        <authorList>
            <person name="Ai C."/>
            <person name="McCarthy S."/>
            <person name="Eckrich V."/>
            <person name="Rudrappa D."/>
            <person name="Qiu G."/>
            <person name="Blum P."/>
        </authorList>
    </citation>
    <scope>NUCLEOTIDE SEQUENCE [LARGE SCALE GENOMIC DNA]</scope>
    <source>
        <strain evidence="11 12">SARC-M1</strain>
    </source>
</reference>
<evidence type="ECO:0000313" key="8">
    <source>
        <dbReference type="EMBL" id="AKV77606.1"/>
    </source>
</evidence>
<dbReference type="InterPro" id="IPR049560">
    <property type="entry name" value="MeTrfase_RsmB-F_NOP2_cat"/>
</dbReference>
<dbReference type="PANTHER" id="PTHR22807:SF34">
    <property type="entry name" value="TRNA (CYTOSINE(72)-C(5))-METHYLTRANSFERASE NSUN6"/>
    <property type="match status" value="1"/>
</dbReference>
<dbReference type="Gene3D" id="3.40.50.150">
    <property type="entry name" value="Vaccinia Virus protein VP39"/>
    <property type="match status" value="1"/>
</dbReference>
<dbReference type="Proteomes" id="UP000061362">
    <property type="component" value="Chromosome"/>
</dbReference>
<dbReference type="InterPro" id="IPR015947">
    <property type="entry name" value="PUA-like_sf"/>
</dbReference>
<keyword evidence="2 5" id="KW-0808">Transferase</keyword>
<evidence type="ECO:0000259" key="6">
    <source>
        <dbReference type="PROSITE" id="PS51686"/>
    </source>
</evidence>
<feature type="domain" description="SAM-dependent MTase RsmB/NOP-type" evidence="6">
    <location>
        <begin position="72"/>
        <end position="334"/>
    </location>
</feature>
<keyword evidence="3 5" id="KW-0949">S-adenosyl-L-methionine</keyword>
<evidence type="ECO:0000313" key="12">
    <source>
        <dbReference type="Proteomes" id="UP000056255"/>
    </source>
</evidence>
<dbReference type="PANTHER" id="PTHR22807">
    <property type="entry name" value="NOP2 YEAST -RELATED NOL1/NOP2/FMU SUN DOMAIN-CONTAINING"/>
    <property type="match status" value="1"/>
</dbReference>
<dbReference type="GO" id="GO:0006400">
    <property type="term" value="P:tRNA modification"/>
    <property type="evidence" value="ECO:0007669"/>
    <property type="project" value="UniProtKB-UniRule"/>
</dbReference>
<dbReference type="PROSITE" id="PS51686">
    <property type="entry name" value="SAM_MT_RSMB_NOP"/>
    <property type="match status" value="1"/>
</dbReference>
<dbReference type="SUPFAM" id="SSF53335">
    <property type="entry name" value="S-adenosyl-L-methionine-dependent methyltransferases"/>
    <property type="match status" value="1"/>
</dbReference>
<evidence type="ECO:0000256" key="1">
    <source>
        <dbReference type="ARBA" id="ARBA00022603"/>
    </source>
</evidence>
<evidence type="ECO:0000313" key="7">
    <source>
        <dbReference type="EMBL" id="AKV75362.1"/>
    </source>
</evidence>
<dbReference type="InterPro" id="IPR043699">
    <property type="entry name" value="NSUN6"/>
</dbReference>
<keyword evidence="4 5" id="KW-0694">RNA-binding</keyword>
<comment type="caution">
    <text evidence="5">Lacks conserved residue(s) required for the propagation of feature annotation.</text>
</comment>
<dbReference type="SUPFAM" id="SSF88697">
    <property type="entry name" value="PUA domain-like"/>
    <property type="match status" value="1"/>
</dbReference>
<evidence type="ECO:0000313" key="16">
    <source>
        <dbReference type="Proteomes" id="UP000068832"/>
    </source>
</evidence>
<dbReference type="Gene3D" id="2.30.130.10">
    <property type="entry name" value="PUA domain"/>
    <property type="match status" value="1"/>
</dbReference>
<evidence type="ECO:0000256" key="3">
    <source>
        <dbReference type="ARBA" id="ARBA00022691"/>
    </source>
</evidence>
<evidence type="ECO:0000256" key="2">
    <source>
        <dbReference type="ARBA" id="ARBA00022679"/>
    </source>
</evidence>
<proteinExistence type="inferred from homology"/>
<feature type="binding site" evidence="5">
    <location>
        <position position="197"/>
    </location>
    <ligand>
        <name>S-adenosyl-L-methionine</name>
        <dbReference type="ChEBI" id="CHEBI:59789"/>
    </ligand>
</feature>
<evidence type="ECO:0000313" key="11">
    <source>
        <dbReference type="EMBL" id="AKV84348.1"/>
    </source>
</evidence>
<feature type="binding site" evidence="5">
    <location>
        <position position="242"/>
    </location>
    <ligand>
        <name>S-adenosyl-L-methionine</name>
        <dbReference type="ChEBI" id="CHEBI:59789"/>
    </ligand>
</feature>
<dbReference type="Proteomes" id="UP000062398">
    <property type="component" value="Chromosome"/>
</dbReference>
<dbReference type="InterPro" id="IPR029063">
    <property type="entry name" value="SAM-dependent_MTases_sf"/>
</dbReference>
<evidence type="ECO:0000313" key="14">
    <source>
        <dbReference type="Proteomes" id="UP000062398"/>
    </source>
</evidence>
<feature type="binding site" evidence="5">
    <location>
        <position position="269"/>
    </location>
    <ligand>
        <name>S-adenosyl-L-methionine</name>
        <dbReference type="ChEBI" id="CHEBI:59789"/>
    </ligand>
</feature>
<dbReference type="EMBL" id="CP012176">
    <property type="protein sequence ID" value="AKV84348.1"/>
    <property type="molecule type" value="Genomic_DNA"/>
</dbReference>
<evidence type="ECO:0000256" key="5">
    <source>
        <dbReference type="HAMAP-Rule" id="MF_02237"/>
    </source>
</evidence>
<dbReference type="GO" id="GO:0001510">
    <property type="term" value="P:RNA methylation"/>
    <property type="evidence" value="ECO:0007669"/>
    <property type="project" value="InterPro"/>
</dbReference>
<dbReference type="InterPro" id="IPR036974">
    <property type="entry name" value="PUA_sf"/>
</dbReference>
<organism evidence="7 16">
    <name type="scientific">Metallosphaera sedula</name>
    <dbReference type="NCBI Taxonomy" id="43687"/>
    <lineage>
        <taxon>Archaea</taxon>
        <taxon>Thermoproteota</taxon>
        <taxon>Thermoprotei</taxon>
        <taxon>Sulfolobales</taxon>
        <taxon>Sulfolobaceae</taxon>
        <taxon>Metallosphaera</taxon>
    </lineage>
</organism>
<evidence type="ECO:0000313" key="10">
    <source>
        <dbReference type="EMBL" id="AKV82097.1"/>
    </source>
</evidence>
<protein>
    <recommendedName>
        <fullName evidence="5">tRNA (cytosine(72)-C(5))-methyltransferase</fullName>
        <shortName evidence="5">tRNA:m(5)C72 MTase</shortName>
        <ecNumber evidence="5">2.1.1.-</ecNumber>
    </recommendedName>
</protein>
<dbReference type="GO" id="GO:0016428">
    <property type="term" value="F:tRNA (cytidine-5-)-methyltransferase activity"/>
    <property type="evidence" value="ECO:0007669"/>
    <property type="project" value="UniProtKB-UniRule"/>
</dbReference>
<dbReference type="PRINTS" id="PR02008">
    <property type="entry name" value="RCMTFAMILY"/>
</dbReference>
<dbReference type="InterPro" id="IPR023267">
    <property type="entry name" value="RCMT"/>
</dbReference>
<dbReference type="Proteomes" id="UP000056255">
    <property type="component" value="Chromosome"/>
</dbReference>
<evidence type="ECO:0000313" key="13">
    <source>
        <dbReference type="Proteomes" id="UP000061362"/>
    </source>
</evidence>
<dbReference type="EC" id="2.1.1.-" evidence="5"/>
<comment type="catalytic activity">
    <reaction evidence="5">
        <text>cytidine(72) in tRNA + S-adenosyl-L-methionine = 5-methylcytidine(72) in tRNA + S-adenosyl-L-homocysteine + H(+)</text>
        <dbReference type="Rhea" id="RHEA:61988"/>
        <dbReference type="Rhea" id="RHEA-COMP:15996"/>
        <dbReference type="Rhea" id="RHEA-COMP:15997"/>
        <dbReference type="ChEBI" id="CHEBI:15378"/>
        <dbReference type="ChEBI" id="CHEBI:57856"/>
        <dbReference type="ChEBI" id="CHEBI:59789"/>
        <dbReference type="ChEBI" id="CHEBI:74483"/>
        <dbReference type="ChEBI" id="CHEBI:82748"/>
    </reaction>
</comment>
<keyword evidence="1 5" id="KW-0489">Methyltransferase</keyword>
<dbReference type="Proteomes" id="UP000068832">
    <property type="component" value="Chromosome"/>
</dbReference>
<dbReference type="GO" id="GO:0000049">
    <property type="term" value="F:tRNA binding"/>
    <property type="evidence" value="ECO:0007669"/>
    <property type="project" value="UniProtKB-UniRule"/>
</dbReference>
<reference evidence="13 14" key="1">
    <citation type="journal article" date="2015" name="Genome Announc.">
        <title>Complete Genome Sequences of Evolved Arsenate-Resistant Metallosphaera sedula Strains.</title>
        <authorList>
            <person name="Ai C."/>
            <person name="McCarthy S."/>
            <person name="Schackwitz W."/>
            <person name="Martin J."/>
            <person name="Lipzen A."/>
            <person name="Blum P."/>
        </authorList>
    </citation>
    <scope>NUCLEOTIDE SEQUENCE [LARGE SCALE GENOMIC DNA]</scope>
    <source>
        <strain evidence="9 14">ARS120-1</strain>
        <strain evidence="10 13">ARS120-2</strain>
        <strain evidence="7 16">ARS50-1</strain>
        <strain evidence="8 15">ARS50-2</strain>
    </source>
</reference>
<sequence>MEELRRVYGSSLNEYLEYLGRPNPRLYIRLNTLRKQELKEELHEFKQDEDFEEAYFVEVRGPNFLEMRDTKVVVDKKTAESAMLGSNVYKPGIKRIEGNGSRVSVVSETGNHVANGILRRDNMIVEVTESLYSSIKVAELDVVKRGLAISQGKASMYVAKLLDPRPDEIIVDMNAYPGGKLTHVYQLQPKAKIMGFDHTRKKIDKLRNILDTLKMKMDVYVADSRYLYEDLGIRNVDKVMIDPPCSALGVRPKIFDRKTKEDIQNFSSYQKQFLNSAYKILKPGGTVIYSTCTTTLAENEEVITDPRFEIEFMIRFHPNVHQMTGFFIAKLIKR</sequence>